<evidence type="ECO:0000313" key="3">
    <source>
        <dbReference type="Proteomes" id="UP001203423"/>
    </source>
</evidence>
<protein>
    <submittedName>
        <fullName evidence="2">DUF6174 domain-containing protein</fullName>
    </submittedName>
</protein>
<dbReference type="Proteomes" id="UP001203423">
    <property type="component" value="Unassembled WGS sequence"/>
</dbReference>
<evidence type="ECO:0000313" key="2">
    <source>
        <dbReference type="EMBL" id="MCL1127783.1"/>
    </source>
</evidence>
<dbReference type="RefSeq" id="WP_248943216.1">
    <property type="nucleotide sequence ID" value="NZ_JAKIKS010000213.1"/>
</dbReference>
<reference evidence="2 3" key="1">
    <citation type="submission" date="2022-01" db="EMBL/GenBank/DDBJ databases">
        <title>Whole genome-based taxonomy of the Shewanellaceae.</title>
        <authorList>
            <person name="Martin-Rodriguez A.J."/>
        </authorList>
    </citation>
    <scope>NUCLEOTIDE SEQUENCE [LARGE SCALE GENOMIC DNA]</scope>
    <source>
        <strain evidence="2 3">DSM 17177</strain>
    </source>
</reference>
<dbReference type="Pfam" id="PF19671">
    <property type="entry name" value="DUF6174"/>
    <property type="match status" value="1"/>
</dbReference>
<dbReference type="InterPro" id="IPR046172">
    <property type="entry name" value="DUF6174"/>
</dbReference>
<evidence type="ECO:0000256" key="1">
    <source>
        <dbReference type="SAM" id="SignalP"/>
    </source>
</evidence>
<keyword evidence="3" id="KW-1185">Reference proteome</keyword>
<comment type="caution">
    <text evidence="2">The sequence shown here is derived from an EMBL/GenBank/DDBJ whole genome shotgun (WGS) entry which is preliminary data.</text>
</comment>
<feature type="signal peptide" evidence="1">
    <location>
        <begin position="1"/>
        <end position="20"/>
    </location>
</feature>
<proteinExistence type="predicted"/>
<feature type="chain" id="PRO_5045051730" evidence="1">
    <location>
        <begin position="21"/>
        <end position="157"/>
    </location>
</feature>
<dbReference type="EMBL" id="JAKIKS010000213">
    <property type="protein sequence ID" value="MCL1127783.1"/>
    <property type="molecule type" value="Genomic_DNA"/>
</dbReference>
<sequence>MKKLCILGLGLLLQSYTASSEDFISDFNHEVYGAYSKWYDKQIINYKFVYNPNCRGCGTYSVKVTDNKIEEVLDLDTKEYIDFEYLEIKTIDMLFKEIMRGNNNYYIIDAEYDSNLGFPKKVFLDKTPYMADEEISYSVSDLIYINPTPSVATSVNY</sequence>
<accession>A0ABT0LJ98</accession>
<keyword evidence="1" id="KW-0732">Signal</keyword>
<name>A0ABT0LJ98_9GAMM</name>
<gene>
    <name evidence="2" type="ORF">L2764_25790</name>
</gene>
<organism evidence="2 3">
    <name type="scientific">Shewanella surugensis</name>
    <dbReference type="NCBI Taxonomy" id="212020"/>
    <lineage>
        <taxon>Bacteria</taxon>
        <taxon>Pseudomonadati</taxon>
        <taxon>Pseudomonadota</taxon>
        <taxon>Gammaproteobacteria</taxon>
        <taxon>Alteromonadales</taxon>
        <taxon>Shewanellaceae</taxon>
        <taxon>Shewanella</taxon>
    </lineage>
</organism>